<sequence>TPSIQNLFRRHISLYLSFTPTPSPSSNRRTTSARRRNPATPCSFLSCVSHDALQSRRDSPTPFSRCRVAQLTER</sequence>
<organism evidence="2">
    <name type="scientific">Cucumis melo</name>
    <name type="common">Muskmelon</name>
    <dbReference type="NCBI Taxonomy" id="3656"/>
    <lineage>
        <taxon>Eukaryota</taxon>
        <taxon>Viridiplantae</taxon>
        <taxon>Streptophyta</taxon>
        <taxon>Embryophyta</taxon>
        <taxon>Tracheophyta</taxon>
        <taxon>Spermatophyta</taxon>
        <taxon>Magnoliopsida</taxon>
        <taxon>eudicotyledons</taxon>
        <taxon>Gunneridae</taxon>
        <taxon>Pentapetalae</taxon>
        <taxon>rosids</taxon>
        <taxon>fabids</taxon>
        <taxon>Cucurbitales</taxon>
        <taxon>Cucurbitaceae</taxon>
        <taxon>Benincaseae</taxon>
        <taxon>Cucumis</taxon>
    </lineage>
</organism>
<proteinExistence type="predicted"/>
<feature type="region of interest" description="Disordered" evidence="1">
    <location>
        <begin position="54"/>
        <end position="74"/>
    </location>
</feature>
<evidence type="ECO:0000313" key="2">
    <source>
        <dbReference type="EnsemblPlants" id="MELO3C034239.2.1"/>
    </source>
</evidence>
<feature type="region of interest" description="Disordered" evidence="1">
    <location>
        <begin position="19"/>
        <end position="40"/>
    </location>
</feature>
<evidence type="ECO:0000256" key="1">
    <source>
        <dbReference type="SAM" id="MobiDB-lite"/>
    </source>
</evidence>
<dbReference type="AlphaFoldDB" id="A0A9I9EIA7"/>
<dbReference type="Gramene" id="MELO3C034239.2.1">
    <property type="protein sequence ID" value="MELO3C034239.2.1"/>
    <property type="gene ID" value="MELO3C034239.2"/>
</dbReference>
<protein>
    <submittedName>
        <fullName evidence="2">Uncharacterized protein</fullName>
    </submittedName>
</protein>
<dbReference type="EnsemblPlants" id="MELO3C034239.2.1">
    <property type="protein sequence ID" value="MELO3C034239.2.1"/>
    <property type="gene ID" value="MELO3C034239.2"/>
</dbReference>
<name>A0A9I9EIA7_CUCME</name>
<accession>A0A9I9EIA7</accession>
<reference evidence="2" key="1">
    <citation type="submission" date="2023-03" db="UniProtKB">
        <authorList>
            <consortium name="EnsemblPlants"/>
        </authorList>
    </citation>
    <scope>IDENTIFICATION</scope>
</reference>